<reference evidence="10" key="2">
    <citation type="submission" date="2025-09" db="UniProtKB">
        <authorList>
            <consortium name="Ensembl"/>
        </authorList>
    </citation>
    <scope>IDENTIFICATION</scope>
</reference>
<dbReference type="Gene3D" id="3.30.200.20">
    <property type="entry name" value="Phosphorylase Kinase, domain 1"/>
    <property type="match status" value="1"/>
</dbReference>
<dbReference type="Proteomes" id="UP000472274">
    <property type="component" value="Unplaced"/>
</dbReference>
<dbReference type="InterPro" id="IPR011009">
    <property type="entry name" value="Kinase-like_dom_sf"/>
</dbReference>
<feature type="region of interest" description="Disordered" evidence="8">
    <location>
        <begin position="302"/>
        <end position="351"/>
    </location>
</feature>
<dbReference type="SUPFAM" id="SSF56112">
    <property type="entry name" value="Protein kinase-like (PK-like)"/>
    <property type="match status" value="1"/>
</dbReference>
<feature type="binding site" evidence="6">
    <location>
        <position position="78"/>
    </location>
    <ligand>
        <name>ATP</name>
        <dbReference type="ChEBI" id="CHEBI:30616"/>
    </ligand>
</feature>
<protein>
    <recommendedName>
        <fullName evidence="9">Protein kinase domain-containing protein</fullName>
    </recommendedName>
</protein>
<dbReference type="GO" id="GO:0004674">
    <property type="term" value="F:protein serine/threonine kinase activity"/>
    <property type="evidence" value="ECO:0007669"/>
    <property type="project" value="UniProtKB-KW"/>
</dbReference>
<reference evidence="10" key="1">
    <citation type="submission" date="2025-08" db="UniProtKB">
        <authorList>
            <consortium name="Ensembl"/>
        </authorList>
    </citation>
    <scope>IDENTIFICATION</scope>
</reference>
<evidence type="ECO:0000256" key="1">
    <source>
        <dbReference type="ARBA" id="ARBA00022527"/>
    </source>
</evidence>
<sequence>MAGRVPSVCPASHHGSLPHSAPCPETAPAPLRLQDLAAVRYEDGQHQGLPVVLGTGGFGRVELVRGRGLLFALKRIRKEHVVRRRQQEHVRTEKRVLERSRCPFIVGLFGTFRDSQYVYMLLEFCQGGELWTKLREVRCFEEEVAVFCSACVVEALDYLHGNGIIYRDLKPENLMLDKQGYIKLVPGGRAGRPRSSQWGTSGEAARVGPTLPGTGEKPGARPLPEALGGRQLAWWGEGQDGECREAPFPAGWVPGRAGCCQSRGRAPGPVTPSLSPGPTLCPPAGGEGGSWVALCQSMGPRLPARWPEQQTGARPRMDREQQEQSPSAAQPRGPLARLWPGTWCQGSEQDGVSRLGRREIRGRRGEQVCTC</sequence>
<evidence type="ECO:0000256" key="6">
    <source>
        <dbReference type="PROSITE-ProRule" id="PRU10141"/>
    </source>
</evidence>
<dbReference type="InterPro" id="IPR000719">
    <property type="entry name" value="Prot_kinase_dom"/>
</dbReference>
<dbReference type="Ensembl" id="ENSTMTT00000024868.1">
    <property type="protein sequence ID" value="ENSTMTP00000024022.1"/>
    <property type="gene ID" value="ENSTMTG00000017507.1"/>
</dbReference>
<dbReference type="PANTHER" id="PTHR24353">
    <property type="entry name" value="CYCLIC NUCLEOTIDE-DEPENDENT PROTEIN KINASE"/>
    <property type="match status" value="1"/>
</dbReference>
<organism evidence="10 11">
    <name type="scientific">Terrapene triunguis</name>
    <name type="common">Three-toed box turtle</name>
    <dbReference type="NCBI Taxonomy" id="2587831"/>
    <lineage>
        <taxon>Eukaryota</taxon>
        <taxon>Metazoa</taxon>
        <taxon>Chordata</taxon>
        <taxon>Craniata</taxon>
        <taxon>Vertebrata</taxon>
        <taxon>Euteleostomi</taxon>
        <taxon>Archelosauria</taxon>
        <taxon>Testudinata</taxon>
        <taxon>Testudines</taxon>
        <taxon>Cryptodira</taxon>
        <taxon>Durocryptodira</taxon>
        <taxon>Testudinoidea</taxon>
        <taxon>Emydidae</taxon>
        <taxon>Terrapene</taxon>
    </lineage>
</organism>
<dbReference type="PROSITE" id="PS00108">
    <property type="entry name" value="PROTEIN_KINASE_ST"/>
    <property type="match status" value="1"/>
</dbReference>
<proteinExistence type="inferred from homology"/>
<dbReference type="PROSITE" id="PS00107">
    <property type="entry name" value="PROTEIN_KINASE_ATP"/>
    <property type="match status" value="1"/>
</dbReference>
<evidence type="ECO:0000256" key="3">
    <source>
        <dbReference type="ARBA" id="ARBA00022741"/>
    </source>
</evidence>
<dbReference type="Pfam" id="PF00069">
    <property type="entry name" value="Pkinase"/>
    <property type="match status" value="1"/>
</dbReference>
<dbReference type="InterPro" id="IPR008271">
    <property type="entry name" value="Ser/Thr_kinase_AS"/>
</dbReference>
<evidence type="ECO:0000313" key="10">
    <source>
        <dbReference type="Ensembl" id="ENSTMTP00000024022.1"/>
    </source>
</evidence>
<comment type="similarity">
    <text evidence="7">Belongs to the protein kinase superfamily.</text>
</comment>
<keyword evidence="4" id="KW-0418">Kinase</keyword>
<evidence type="ECO:0000256" key="2">
    <source>
        <dbReference type="ARBA" id="ARBA00022679"/>
    </source>
</evidence>
<keyword evidence="2" id="KW-0808">Transferase</keyword>
<keyword evidence="5 6" id="KW-0067">ATP-binding</keyword>
<evidence type="ECO:0000313" key="11">
    <source>
        <dbReference type="Proteomes" id="UP000472274"/>
    </source>
</evidence>
<feature type="domain" description="Protein kinase" evidence="9">
    <location>
        <begin position="47"/>
        <end position="371"/>
    </location>
</feature>
<evidence type="ECO:0000256" key="5">
    <source>
        <dbReference type="ARBA" id="ARBA00022840"/>
    </source>
</evidence>
<feature type="region of interest" description="Disordered" evidence="8">
    <location>
        <begin position="190"/>
        <end position="224"/>
    </location>
</feature>
<keyword evidence="11" id="KW-1185">Reference proteome</keyword>
<feature type="region of interest" description="Disordered" evidence="8">
    <location>
        <begin position="1"/>
        <end position="23"/>
    </location>
</feature>
<dbReference type="InParanoid" id="A0A674JVH1"/>
<evidence type="ECO:0000256" key="8">
    <source>
        <dbReference type="SAM" id="MobiDB-lite"/>
    </source>
</evidence>
<dbReference type="GeneTree" id="ENSGT00940000168302"/>
<dbReference type="PROSITE" id="PS50011">
    <property type="entry name" value="PROTEIN_KINASE_DOM"/>
    <property type="match status" value="1"/>
</dbReference>
<evidence type="ECO:0000256" key="4">
    <source>
        <dbReference type="ARBA" id="ARBA00022777"/>
    </source>
</evidence>
<dbReference type="AlphaFoldDB" id="A0A674JVH1"/>
<dbReference type="GO" id="GO:0005524">
    <property type="term" value="F:ATP binding"/>
    <property type="evidence" value="ECO:0007669"/>
    <property type="project" value="UniProtKB-UniRule"/>
</dbReference>
<name>A0A674JVH1_9SAUR</name>
<dbReference type="Gene3D" id="1.10.510.10">
    <property type="entry name" value="Transferase(Phosphotransferase) domain 1"/>
    <property type="match status" value="1"/>
</dbReference>
<evidence type="ECO:0000256" key="7">
    <source>
        <dbReference type="RuleBase" id="RU000304"/>
    </source>
</evidence>
<keyword evidence="1 7" id="KW-0723">Serine/threonine-protein kinase</keyword>
<evidence type="ECO:0000259" key="9">
    <source>
        <dbReference type="PROSITE" id="PS50011"/>
    </source>
</evidence>
<keyword evidence="3 6" id="KW-0547">Nucleotide-binding</keyword>
<dbReference type="InterPro" id="IPR017441">
    <property type="entry name" value="Protein_kinase_ATP_BS"/>
</dbReference>
<dbReference type="PANTHER" id="PTHR24353:SF118">
    <property type="entry name" value="PROTEIN KINASE CGMP-DEPENDENT 3"/>
    <property type="match status" value="1"/>
</dbReference>
<dbReference type="SMART" id="SM00220">
    <property type="entry name" value="S_TKc"/>
    <property type="match status" value="1"/>
</dbReference>
<accession>A0A674JVH1</accession>